<evidence type="ECO:0000313" key="2">
    <source>
        <dbReference type="EMBL" id="AQS58602.1"/>
    </source>
</evidence>
<feature type="region of interest" description="Disordered" evidence="1">
    <location>
        <begin position="35"/>
        <end position="64"/>
    </location>
</feature>
<feature type="compositionally biased region" description="Polar residues" evidence="1">
    <location>
        <begin position="55"/>
        <end position="64"/>
    </location>
</feature>
<sequence>MAIGHQPSAFGFWLLAFILWPLAFFDLTEVSAEPTEGVDPKLNSLNRCAPRGPNPSESTAKGVL</sequence>
<organism evidence="2 3">
    <name type="scientific">Desulforamulus ferrireducens</name>
    <dbReference type="NCBI Taxonomy" id="1833852"/>
    <lineage>
        <taxon>Bacteria</taxon>
        <taxon>Bacillati</taxon>
        <taxon>Bacillota</taxon>
        <taxon>Clostridia</taxon>
        <taxon>Eubacteriales</taxon>
        <taxon>Peptococcaceae</taxon>
        <taxon>Desulforamulus</taxon>
    </lineage>
</organism>
<evidence type="ECO:0000313" key="3">
    <source>
        <dbReference type="Proteomes" id="UP000189464"/>
    </source>
</evidence>
<keyword evidence="3" id="KW-1185">Reference proteome</keyword>
<dbReference type="Proteomes" id="UP000189464">
    <property type="component" value="Chromosome"/>
</dbReference>
<dbReference type="AlphaFoldDB" id="A0A1S6IV31"/>
<name>A0A1S6IV31_9FIRM</name>
<evidence type="ECO:0000256" key="1">
    <source>
        <dbReference type="SAM" id="MobiDB-lite"/>
    </source>
</evidence>
<accession>A0A1S6IV31</accession>
<dbReference type="KEGG" id="dfg:B0537_05565"/>
<gene>
    <name evidence="2" type="ORF">B0537_05565</name>
</gene>
<proteinExistence type="predicted"/>
<dbReference type="EMBL" id="CP019698">
    <property type="protein sequence ID" value="AQS58602.1"/>
    <property type="molecule type" value="Genomic_DNA"/>
</dbReference>
<reference evidence="2 3" key="1">
    <citation type="journal article" date="2016" name="Int. J. Syst. Evol. Microbiol.">
        <title>Desulfotomaculum ferrireducens sp. nov., a moderately thermophilic sulfate-reducing and dissimilatory Fe(III)-reducing bacterium isolated from compost.</title>
        <authorList>
            <person name="Yang G."/>
            <person name="Guo J."/>
            <person name="Zhuang L."/>
            <person name="Yuan Y."/>
            <person name="Zhou S."/>
        </authorList>
    </citation>
    <scope>NUCLEOTIDE SEQUENCE [LARGE SCALE GENOMIC DNA]</scope>
    <source>
        <strain evidence="2 3">GSS09</strain>
    </source>
</reference>
<protein>
    <submittedName>
        <fullName evidence="2">Uncharacterized protein</fullName>
    </submittedName>
</protein>